<dbReference type="InterPro" id="IPR050382">
    <property type="entry name" value="MFS_Na/Anion_cotransporter"/>
</dbReference>
<dbReference type="GO" id="GO:0006820">
    <property type="term" value="P:monoatomic anion transport"/>
    <property type="evidence" value="ECO:0007669"/>
    <property type="project" value="TreeGrafter"/>
</dbReference>
<evidence type="ECO:0000256" key="14">
    <source>
        <dbReference type="ARBA" id="ARBA00023329"/>
    </source>
</evidence>
<comment type="catalytic activity">
    <reaction evidence="17">
        <text>N-acetylneuraminate(in) + H(+)(in) = N-acetylneuraminate(out) + H(+)(out)</text>
        <dbReference type="Rhea" id="RHEA:28987"/>
        <dbReference type="ChEBI" id="CHEBI:15378"/>
        <dbReference type="ChEBI" id="CHEBI:35418"/>
    </reaction>
    <physiologicalReaction direction="right-to-left" evidence="17">
        <dbReference type="Rhea" id="RHEA:28989"/>
    </physiologicalReaction>
</comment>
<comment type="catalytic activity">
    <reaction evidence="18">
        <text>N-acetyl-L-aspartyl-L-glutamate(out) = N-acetyl-L-aspartyl-L-glutamate(in)</text>
        <dbReference type="Rhea" id="RHEA:72599"/>
        <dbReference type="ChEBI" id="CHEBI:76931"/>
    </reaction>
    <physiologicalReaction direction="left-to-right" evidence="18">
        <dbReference type="Rhea" id="RHEA:72600"/>
    </physiologicalReaction>
</comment>
<evidence type="ECO:0000256" key="16">
    <source>
        <dbReference type="ARBA" id="ARBA00050554"/>
    </source>
</evidence>
<keyword evidence="10" id="KW-0770">Synapse</keyword>
<evidence type="ECO:0000256" key="26">
    <source>
        <dbReference type="SAM" id="Phobius"/>
    </source>
</evidence>
<evidence type="ECO:0000256" key="2">
    <source>
        <dbReference type="ARBA" id="ARBA00004554"/>
    </source>
</evidence>
<dbReference type="OrthoDB" id="2985014at2759"/>
<evidence type="ECO:0000256" key="3">
    <source>
        <dbReference type="ARBA" id="ARBA00004638"/>
    </source>
</evidence>
<evidence type="ECO:0000259" key="27">
    <source>
        <dbReference type="PROSITE" id="PS50850"/>
    </source>
</evidence>
<evidence type="ECO:0000256" key="8">
    <source>
        <dbReference type="ARBA" id="ARBA00022847"/>
    </source>
</evidence>
<keyword evidence="5" id="KW-0813">Transport</keyword>
<dbReference type="InterPro" id="IPR011701">
    <property type="entry name" value="MFS"/>
</dbReference>
<evidence type="ECO:0000256" key="1">
    <source>
        <dbReference type="ARBA" id="ARBA00004432"/>
    </source>
</evidence>
<dbReference type="GO" id="GO:0005765">
    <property type="term" value="C:lysosomal membrane"/>
    <property type="evidence" value="ECO:0007669"/>
    <property type="project" value="UniProtKB-SubCell"/>
</dbReference>
<dbReference type="GO" id="GO:0015293">
    <property type="term" value="F:symporter activity"/>
    <property type="evidence" value="ECO:0007669"/>
    <property type="project" value="UniProtKB-KW"/>
</dbReference>
<dbReference type="GO" id="GO:0046942">
    <property type="term" value="P:carboxylic acid transport"/>
    <property type="evidence" value="ECO:0007669"/>
    <property type="project" value="UniProtKB-ARBA"/>
</dbReference>
<evidence type="ECO:0000313" key="29">
    <source>
        <dbReference type="Proteomes" id="UP000507470"/>
    </source>
</evidence>
<dbReference type="FunFam" id="1.20.1250.20:FF:000003">
    <property type="entry name" value="Solute carrier family 17 member 3"/>
    <property type="match status" value="1"/>
</dbReference>
<feature type="transmembrane region" description="Helical" evidence="26">
    <location>
        <begin position="369"/>
        <end position="388"/>
    </location>
</feature>
<dbReference type="GO" id="GO:0030672">
    <property type="term" value="C:synaptic vesicle membrane"/>
    <property type="evidence" value="ECO:0007669"/>
    <property type="project" value="UniProtKB-SubCell"/>
</dbReference>
<evidence type="ECO:0000256" key="9">
    <source>
        <dbReference type="ARBA" id="ARBA00022989"/>
    </source>
</evidence>
<evidence type="ECO:0000256" key="18">
    <source>
        <dbReference type="ARBA" id="ARBA00051403"/>
    </source>
</evidence>
<dbReference type="InterPro" id="IPR036259">
    <property type="entry name" value="MFS_trans_sf"/>
</dbReference>
<dbReference type="PANTHER" id="PTHR11662">
    <property type="entry name" value="SOLUTE CARRIER FAMILY 17"/>
    <property type="match status" value="1"/>
</dbReference>
<evidence type="ECO:0000256" key="20">
    <source>
        <dbReference type="ARBA" id="ARBA00051612"/>
    </source>
</evidence>
<evidence type="ECO:0000256" key="6">
    <source>
        <dbReference type="ARBA" id="ARBA00022475"/>
    </source>
</evidence>
<evidence type="ECO:0000256" key="4">
    <source>
        <dbReference type="ARBA" id="ARBA00004656"/>
    </source>
</evidence>
<keyword evidence="14" id="KW-0968">Cytoplasmic vesicle</keyword>
<dbReference type="Gene3D" id="1.20.1250.20">
    <property type="entry name" value="MFS general substrate transporter like domains"/>
    <property type="match status" value="2"/>
</dbReference>
<evidence type="ECO:0000256" key="7">
    <source>
        <dbReference type="ARBA" id="ARBA00022692"/>
    </source>
</evidence>
<keyword evidence="29" id="KW-1185">Reference proteome</keyword>
<feature type="transmembrane region" description="Helical" evidence="26">
    <location>
        <begin position="425"/>
        <end position="443"/>
    </location>
</feature>
<evidence type="ECO:0000256" key="5">
    <source>
        <dbReference type="ARBA" id="ARBA00022448"/>
    </source>
</evidence>
<dbReference type="Proteomes" id="UP000507470">
    <property type="component" value="Unassembled WGS sequence"/>
</dbReference>
<evidence type="ECO:0000256" key="13">
    <source>
        <dbReference type="ARBA" id="ARBA00023228"/>
    </source>
</evidence>
<feature type="transmembrane region" description="Helical" evidence="26">
    <location>
        <begin position="287"/>
        <end position="309"/>
    </location>
</feature>
<evidence type="ECO:0000256" key="22">
    <source>
        <dbReference type="ARBA" id="ARBA00069713"/>
    </source>
</evidence>
<feature type="transmembrane region" description="Helical" evidence="26">
    <location>
        <begin position="197"/>
        <end position="219"/>
    </location>
</feature>
<feature type="transmembrane region" description="Helical" evidence="26">
    <location>
        <begin position="329"/>
        <end position="348"/>
    </location>
</feature>
<sequence length="506" mass="55837">MIPKDVDSHDLSEKIENDKENSEKVPTFFSQRWILAYLFFTGLFNVYAVRVNISVALVCMVKTPVDNLTLTISPVNNITKNDTSGGLYVGKQTYQQRGEFDWDKSTRSAILSSFFYGYMVTQIPGGWLADRFGGRRVFGLSMAIASVLTLLTPTCARISVKLVYLLRVILGLATGVVFPAVSSMLGRWAPRLERSKLVATAYVGVNAGIIGTFATSGLLCEYGFDNGWGSIFYITGGLCCIWTVVWFYQARDNPSEHPRITKAELIYITNNIEFDTSKMAIAIPWKAMGTSVVLWVGICCHMCLTYGWYTLITNLPVFMESVLKFDIKSNGALSSLPYICQSVMAIVAGNLADYLRKKCIFTTGQTRKLFQSIAFIGAGIFLVVTGFVPIEMNYLAVLFLCLAVSSLGFGRGGFTVNHIDVAPKFGGMMLGITNTMATIQGIVAPQIAGALTPNDTQEEWRNVFYVCAGFCLFGTIIYGSFARGEVQTWAKDAKDDESRKDHLTEP</sequence>
<keyword evidence="11 26" id="KW-0472">Membrane</keyword>
<dbReference type="Pfam" id="PF07690">
    <property type="entry name" value="MFS_1"/>
    <property type="match status" value="1"/>
</dbReference>
<comment type="catalytic activity">
    <reaction evidence="15">
        <text>2 nitrate(out) + H(+)(out) = 2 nitrate(in) + H(+)(in)</text>
        <dbReference type="Rhea" id="RHEA:71539"/>
        <dbReference type="ChEBI" id="CHEBI:15378"/>
        <dbReference type="ChEBI" id="CHEBI:17632"/>
    </reaction>
    <physiologicalReaction direction="left-to-right" evidence="15">
        <dbReference type="Rhea" id="RHEA:71540"/>
    </physiologicalReaction>
</comment>
<proteinExistence type="predicted"/>
<evidence type="ECO:0000256" key="11">
    <source>
        <dbReference type="ARBA" id="ARBA00023136"/>
    </source>
</evidence>
<feature type="transmembrane region" description="Helical" evidence="26">
    <location>
        <begin position="165"/>
        <end position="185"/>
    </location>
</feature>
<comment type="catalytic activity">
    <reaction evidence="20">
        <text>D-glucuronate(out) + H(+)(out) = D-glucuronate(in) + H(+)(in)</text>
        <dbReference type="Rhea" id="RHEA:72591"/>
        <dbReference type="ChEBI" id="CHEBI:15378"/>
        <dbReference type="ChEBI" id="CHEBI:58720"/>
    </reaction>
    <physiologicalReaction direction="left-to-right" evidence="20">
        <dbReference type="Rhea" id="RHEA:72592"/>
    </physiologicalReaction>
</comment>
<comment type="function">
    <text evidence="21">Receptor for CM101, a polysaccharide produced by group B Streptococcus with antipathoangiogenic properties.</text>
</comment>
<dbReference type="GO" id="GO:0016323">
    <property type="term" value="C:basolateral plasma membrane"/>
    <property type="evidence" value="ECO:0007669"/>
    <property type="project" value="UniProtKB-SubCell"/>
</dbReference>
<protein>
    <recommendedName>
        <fullName evidence="22">Sialin</fullName>
    </recommendedName>
    <alternativeName>
        <fullName evidence="25">H(+)/nitrate cotransporter</fullName>
    </alternativeName>
    <alternativeName>
        <fullName evidence="23">H(+)/sialic acid cotransporter</fullName>
    </alternativeName>
    <alternativeName>
        <fullName evidence="24">Vesicular excitatory amino acid transporter</fullName>
    </alternativeName>
</protein>
<dbReference type="AlphaFoldDB" id="A0A6J8CUK8"/>
<keyword evidence="12" id="KW-0325">Glycoprotein</keyword>
<evidence type="ECO:0000256" key="24">
    <source>
        <dbReference type="ARBA" id="ARBA00081195"/>
    </source>
</evidence>
<keyword evidence="13" id="KW-0458">Lysosome</keyword>
<evidence type="ECO:0000313" key="28">
    <source>
        <dbReference type="EMBL" id="CAC5398744.1"/>
    </source>
</evidence>
<feature type="transmembrane region" description="Helical" evidence="26">
    <location>
        <begin position="463"/>
        <end position="481"/>
    </location>
</feature>
<evidence type="ECO:0000256" key="17">
    <source>
        <dbReference type="ARBA" id="ARBA00050625"/>
    </source>
</evidence>
<dbReference type="InterPro" id="IPR020846">
    <property type="entry name" value="MFS_dom"/>
</dbReference>
<dbReference type="PANTHER" id="PTHR11662:SF399">
    <property type="entry name" value="FI19708P1-RELATED"/>
    <property type="match status" value="1"/>
</dbReference>
<feature type="transmembrane region" description="Helical" evidence="26">
    <location>
        <begin position="394"/>
        <end position="413"/>
    </location>
</feature>
<evidence type="ECO:0000256" key="23">
    <source>
        <dbReference type="ARBA" id="ARBA00080244"/>
    </source>
</evidence>
<evidence type="ECO:0000256" key="12">
    <source>
        <dbReference type="ARBA" id="ARBA00023180"/>
    </source>
</evidence>
<accession>A0A6J8CUK8</accession>
<evidence type="ECO:0000256" key="19">
    <source>
        <dbReference type="ARBA" id="ARBA00051447"/>
    </source>
</evidence>
<organism evidence="28 29">
    <name type="scientific">Mytilus coruscus</name>
    <name type="common">Sea mussel</name>
    <dbReference type="NCBI Taxonomy" id="42192"/>
    <lineage>
        <taxon>Eukaryota</taxon>
        <taxon>Metazoa</taxon>
        <taxon>Spiralia</taxon>
        <taxon>Lophotrochozoa</taxon>
        <taxon>Mollusca</taxon>
        <taxon>Bivalvia</taxon>
        <taxon>Autobranchia</taxon>
        <taxon>Pteriomorphia</taxon>
        <taxon>Mytilida</taxon>
        <taxon>Mytiloidea</taxon>
        <taxon>Mytilidae</taxon>
        <taxon>Mytilinae</taxon>
        <taxon>Mytilus</taxon>
    </lineage>
</organism>
<keyword evidence="8" id="KW-0769">Symport</keyword>
<comment type="catalytic activity">
    <reaction evidence="19">
        <text>L-glutamate(out) = L-glutamate(in)</text>
        <dbReference type="Rhea" id="RHEA:66336"/>
        <dbReference type="ChEBI" id="CHEBI:29985"/>
    </reaction>
    <physiologicalReaction direction="left-to-right" evidence="19">
        <dbReference type="Rhea" id="RHEA:66337"/>
    </physiologicalReaction>
</comment>
<evidence type="ECO:0000256" key="25">
    <source>
        <dbReference type="ARBA" id="ARBA00081925"/>
    </source>
</evidence>
<name>A0A6J8CUK8_MYTCO</name>
<dbReference type="PROSITE" id="PS50850">
    <property type="entry name" value="MFS"/>
    <property type="match status" value="1"/>
</dbReference>
<keyword evidence="7 26" id="KW-0812">Transmembrane</keyword>
<keyword evidence="6" id="KW-1003">Cell membrane</keyword>
<evidence type="ECO:0000256" key="15">
    <source>
        <dbReference type="ARBA" id="ARBA00050101"/>
    </source>
</evidence>
<dbReference type="FunFam" id="1.20.1250.20:FF:000067">
    <property type="entry name" value="sialin isoform X2"/>
    <property type="match status" value="1"/>
</dbReference>
<dbReference type="EMBL" id="CACVKT020005968">
    <property type="protein sequence ID" value="CAC5398744.1"/>
    <property type="molecule type" value="Genomic_DNA"/>
</dbReference>
<dbReference type="SUPFAM" id="SSF103473">
    <property type="entry name" value="MFS general substrate transporter"/>
    <property type="match status" value="1"/>
</dbReference>
<dbReference type="CDD" id="cd17318">
    <property type="entry name" value="MFS_SLC17"/>
    <property type="match status" value="1"/>
</dbReference>
<feature type="transmembrane region" description="Helical" evidence="26">
    <location>
        <begin position="231"/>
        <end position="249"/>
    </location>
</feature>
<keyword evidence="9 26" id="KW-1133">Transmembrane helix</keyword>
<gene>
    <name evidence="28" type="ORF">MCOR_33086</name>
</gene>
<feature type="transmembrane region" description="Helical" evidence="26">
    <location>
        <begin position="137"/>
        <end position="159"/>
    </location>
</feature>
<evidence type="ECO:0000256" key="21">
    <source>
        <dbReference type="ARBA" id="ARBA00056891"/>
    </source>
</evidence>
<reference evidence="28 29" key="1">
    <citation type="submission" date="2020-06" db="EMBL/GenBank/DDBJ databases">
        <authorList>
            <person name="Li R."/>
            <person name="Bekaert M."/>
        </authorList>
    </citation>
    <scope>NUCLEOTIDE SEQUENCE [LARGE SCALE GENOMIC DNA]</scope>
    <source>
        <strain evidence="29">wild</strain>
    </source>
</reference>
<feature type="transmembrane region" description="Helical" evidence="26">
    <location>
        <begin position="34"/>
        <end position="53"/>
    </location>
</feature>
<feature type="domain" description="Major facilitator superfamily (MFS) profile" evidence="27">
    <location>
        <begin position="34"/>
        <end position="486"/>
    </location>
</feature>
<comment type="catalytic activity">
    <reaction evidence="16">
        <text>L-aspartate(out) = L-aspartate(in)</text>
        <dbReference type="Rhea" id="RHEA:66332"/>
        <dbReference type="ChEBI" id="CHEBI:29991"/>
    </reaction>
    <physiologicalReaction direction="left-to-right" evidence="16">
        <dbReference type="Rhea" id="RHEA:66333"/>
    </physiologicalReaction>
</comment>
<comment type="subcellular location">
    <subcellularLocation>
        <location evidence="2">Basolateral cell membrane</location>
        <topology evidence="2">Multi-pass membrane protein</topology>
    </subcellularLocation>
    <subcellularLocation>
        <location evidence="3">Cytoplasmic vesicle</location>
        <location evidence="3">Secretory vesicle membrane</location>
        <topology evidence="3">Multi-pass membrane protein</topology>
    </subcellularLocation>
    <subcellularLocation>
        <location evidence="1">Cytoplasmic vesicle</location>
        <location evidence="1">Secretory vesicle</location>
        <location evidence="1">Synaptic vesicle membrane</location>
    </subcellularLocation>
    <subcellularLocation>
        <location evidence="4">Lysosome membrane</location>
    </subcellularLocation>
</comment>
<evidence type="ECO:0000256" key="10">
    <source>
        <dbReference type="ARBA" id="ARBA00023018"/>
    </source>
</evidence>